<dbReference type="SUPFAM" id="SSF52518">
    <property type="entry name" value="Thiamin diphosphate-binding fold (THDP-binding)"/>
    <property type="match status" value="1"/>
</dbReference>
<evidence type="ECO:0000313" key="7">
    <source>
        <dbReference type="Proteomes" id="UP001162834"/>
    </source>
</evidence>
<dbReference type="PANTHER" id="PTHR11516:SF60">
    <property type="entry name" value="PYRUVATE DEHYDROGENASE E1 COMPONENT SUBUNIT ALPHA"/>
    <property type="match status" value="1"/>
</dbReference>
<keyword evidence="2 6" id="KW-0560">Oxidoreductase</keyword>
<dbReference type="EMBL" id="CP087164">
    <property type="protein sequence ID" value="UGS35586.1"/>
    <property type="molecule type" value="Genomic_DNA"/>
</dbReference>
<evidence type="ECO:0000256" key="2">
    <source>
        <dbReference type="ARBA" id="ARBA00023002"/>
    </source>
</evidence>
<dbReference type="RefSeq" id="WP_259315269.1">
    <property type="nucleotide sequence ID" value="NZ_CP087164.1"/>
</dbReference>
<keyword evidence="3" id="KW-0786">Thiamine pyrophosphate</keyword>
<dbReference type="CDD" id="cd02000">
    <property type="entry name" value="TPP_E1_PDC_ADC_BCADC"/>
    <property type="match status" value="1"/>
</dbReference>
<dbReference type="PANTHER" id="PTHR11516">
    <property type="entry name" value="PYRUVATE DEHYDROGENASE E1 COMPONENT, ALPHA SUBUNIT BACTERIAL AND ORGANELLAR"/>
    <property type="match status" value="1"/>
</dbReference>
<comment type="cofactor">
    <cofactor evidence="1">
        <name>thiamine diphosphate</name>
        <dbReference type="ChEBI" id="CHEBI:58937"/>
    </cofactor>
</comment>
<dbReference type="InterPro" id="IPR001017">
    <property type="entry name" value="DH_E1"/>
</dbReference>
<proteinExistence type="predicted"/>
<dbReference type="InterPro" id="IPR050642">
    <property type="entry name" value="PDH_E1_Alpha_Subunit"/>
</dbReference>
<keyword evidence="7" id="KW-1185">Reference proteome</keyword>
<evidence type="ECO:0000256" key="1">
    <source>
        <dbReference type="ARBA" id="ARBA00001964"/>
    </source>
</evidence>
<sequence>MATTRRRTQSRSARRPDAVAAAHAPQRPLDLLAALRDMTLIRLFEQEAERQYKRARIGGYCHLAIGQEAATVGAVAALQPQDKLLTSYRSHGFALARGTSPQAVMAELFGREDGCAAGRGGSMHLLDPDRGYLGGWGIVAGQLPIATGVALAGVKRGEKMAVLCELGDGAVNMGAWHEALNLAAVWRLPVVFAVFNNGYGMGTTVDQASAEPEIHKRAAAFRMPGERVDGQDVEAVHAAADALLQRAREDRQPAVLEVMTYRLRGHSVADAGTAYRTKDEVEEWASKRDPLALATQKLLAAGVAEGELDAVAREAQEAVDAAVAFADASPQPSVDTLAEFVYGDPRTAEQFARMAPGAPAGEAQVIAQLQQAA</sequence>
<feature type="domain" description="Dehydrogenase E1 component" evidence="5">
    <location>
        <begin position="37"/>
        <end position="334"/>
    </location>
</feature>
<evidence type="ECO:0000313" key="6">
    <source>
        <dbReference type="EMBL" id="UGS35586.1"/>
    </source>
</evidence>
<dbReference type="EC" id="1.1.1.-" evidence="6"/>
<dbReference type="Gene3D" id="3.40.50.970">
    <property type="match status" value="1"/>
</dbReference>
<dbReference type="InterPro" id="IPR029061">
    <property type="entry name" value="THDP-binding"/>
</dbReference>
<dbReference type="GO" id="GO:0004739">
    <property type="term" value="F:pyruvate dehydrogenase (acetyl-transferring) activity"/>
    <property type="evidence" value="ECO:0007669"/>
    <property type="project" value="TreeGrafter"/>
</dbReference>
<feature type="compositionally biased region" description="Basic residues" evidence="4">
    <location>
        <begin position="1"/>
        <end position="13"/>
    </location>
</feature>
<organism evidence="6 7">
    <name type="scientific">Capillimicrobium parvum</name>
    <dbReference type="NCBI Taxonomy" id="2884022"/>
    <lineage>
        <taxon>Bacteria</taxon>
        <taxon>Bacillati</taxon>
        <taxon>Actinomycetota</taxon>
        <taxon>Thermoleophilia</taxon>
        <taxon>Solirubrobacterales</taxon>
        <taxon>Capillimicrobiaceae</taxon>
        <taxon>Capillimicrobium</taxon>
    </lineage>
</organism>
<dbReference type="AlphaFoldDB" id="A0A9E6XXH3"/>
<accession>A0A9E6XXH3</accession>
<dbReference type="KEGG" id="sbae:DSM104329_01979"/>
<dbReference type="GO" id="GO:0006086">
    <property type="term" value="P:pyruvate decarboxylation to acetyl-CoA"/>
    <property type="evidence" value="ECO:0007669"/>
    <property type="project" value="TreeGrafter"/>
</dbReference>
<protein>
    <submittedName>
        <fullName evidence="6">Acetoin:2,6-dichlorophenolindophenol oxidoreductase subunit alpha</fullName>
        <ecNumber evidence="6">1.1.1.-</ecNumber>
    </submittedName>
</protein>
<dbReference type="Proteomes" id="UP001162834">
    <property type="component" value="Chromosome"/>
</dbReference>
<dbReference type="Pfam" id="PF00676">
    <property type="entry name" value="E1_dh"/>
    <property type="match status" value="1"/>
</dbReference>
<evidence type="ECO:0000256" key="4">
    <source>
        <dbReference type="SAM" id="MobiDB-lite"/>
    </source>
</evidence>
<gene>
    <name evidence="6" type="primary">acoA_7</name>
    <name evidence="6" type="ORF">DSM104329_01979</name>
</gene>
<feature type="region of interest" description="Disordered" evidence="4">
    <location>
        <begin position="1"/>
        <end position="21"/>
    </location>
</feature>
<evidence type="ECO:0000259" key="5">
    <source>
        <dbReference type="Pfam" id="PF00676"/>
    </source>
</evidence>
<reference evidence="6" key="1">
    <citation type="journal article" date="2022" name="Int. J. Syst. Evol. Microbiol.">
        <title>Pseudomonas aegrilactucae sp. nov. and Pseudomonas morbosilactucae sp. nov., pathogens causing bacterial rot of lettuce in Japan.</title>
        <authorList>
            <person name="Sawada H."/>
            <person name="Fujikawa T."/>
            <person name="Satou M."/>
        </authorList>
    </citation>
    <scope>NUCLEOTIDE SEQUENCE</scope>
    <source>
        <strain evidence="6">0166_1</strain>
    </source>
</reference>
<evidence type="ECO:0000256" key="3">
    <source>
        <dbReference type="ARBA" id="ARBA00023052"/>
    </source>
</evidence>
<dbReference type="GO" id="GO:0000287">
    <property type="term" value="F:magnesium ion binding"/>
    <property type="evidence" value="ECO:0007669"/>
    <property type="project" value="UniProtKB-ARBA"/>
</dbReference>
<name>A0A9E6XXH3_9ACTN</name>